<reference evidence="2" key="2">
    <citation type="submission" date="2025-08" db="UniProtKB">
        <authorList>
            <consortium name="RefSeq"/>
        </authorList>
    </citation>
    <scope>IDENTIFICATION</scope>
</reference>
<dbReference type="InterPro" id="IPR021109">
    <property type="entry name" value="Peptidase_aspartic_dom_sf"/>
</dbReference>
<dbReference type="Gene3D" id="2.40.70.10">
    <property type="entry name" value="Acid Proteases"/>
    <property type="match status" value="1"/>
</dbReference>
<dbReference type="OrthoDB" id="1306327at2759"/>
<proteinExistence type="predicted"/>
<keyword evidence="1" id="KW-1185">Reference proteome</keyword>
<reference evidence="1" key="1">
    <citation type="journal article" date="2020" name="Nat. Genet.">
        <title>Genomic diversifications of five Gossypium allopolyploid species and their impact on cotton improvement.</title>
        <authorList>
            <person name="Chen Z.J."/>
            <person name="Sreedasyam A."/>
            <person name="Ando A."/>
            <person name="Song Q."/>
            <person name="De Santiago L.M."/>
            <person name="Hulse-Kemp A.M."/>
            <person name="Ding M."/>
            <person name="Ye W."/>
            <person name="Kirkbride R.C."/>
            <person name="Jenkins J."/>
            <person name="Plott C."/>
            <person name="Lovell J."/>
            <person name="Lin Y.M."/>
            <person name="Vaughn R."/>
            <person name="Liu B."/>
            <person name="Simpson S."/>
            <person name="Scheffler B.E."/>
            <person name="Wen L."/>
            <person name="Saski C.A."/>
            <person name="Grover C.E."/>
            <person name="Hu G."/>
            <person name="Conover J.L."/>
            <person name="Carlson J.W."/>
            <person name="Shu S."/>
            <person name="Boston L.B."/>
            <person name="Williams M."/>
            <person name="Peterson D.G."/>
            <person name="McGee K."/>
            <person name="Jones D.C."/>
            <person name="Wendel J.F."/>
            <person name="Stelly D.M."/>
            <person name="Grimwood J."/>
            <person name="Schmutz J."/>
        </authorList>
    </citation>
    <scope>NUCLEOTIDE SEQUENCE [LARGE SCALE GENOMIC DNA]</scope>
    <source>
        <strain evidence="1">cv. TM-1</strain>
    </source>
</reference>
<dbReference type="PANTHER" id="PTHR33067:SF32">
    <property type="entry name" value="ASPARTIC PEPTIDASE DDI1-TYPE DOMAIN-CONTAINING PROTEIN"/>
    <property type="match status" value="1"/>
</dbReference>
<evidence type="ECO:0000313" key="2">
    <source>
        <dbReference type="RefSeq" id="XP_016752822.1"/>
    </source>
</evidence>
<dbReference type="KEGG" id="ghi:107961096"/>
<dbReference type="CDD" id="cd00303">
    <property type="entry name" value="retropepsin_like"/>
    <property type="match status" value="1"/>
</dbReference>
<dbReference type="PaxDb" id="3635-A0A1U8PNU0"/>
<name>A0A1U8PNU0_GOSHI</name>
<organism evidence="1 2">
    <name type="scientific">Gossypium hirsutum</name>
    <name type="common">Upland cotton</name>
    <name type="synonym">Gossypium mexicanum</name>
    <dbReference type="NCBI Taxonomy" id="3635"/>
    <lineage>
        <taxon>Eukaryota</taxon>
        <taxon>Viridiplantae</taxon>
        <taxon>Streptophyta</taxon>
        <taxon>Embryophyta</taxon>
        <taxon>Tracheophyta</taxon>
        <taxon>Spermatophyta</taxon>
        <taxon>Magnoliopsida</taxon>
        <taxon>eudicotyledons</taxon>
        <taxon>Gunneridae</taxon>
        <taxon>Pentapetalae</taxon>
        <taxon>rosids</taxon>
        <taxon>malvids</taxon>
        <taxon>Malvales</taxon>
        <taxon>Malvaceae</taxon>
        <taxon>Malvoideae</taxon>
        <taxon>Gossypium</taxon>
    </lineage>
</organism>
<dbReference type="PANTHER" id="PTHR33067">
    <property type="entry name" value="RNA-DIRECTED DNA POLYMERASE-RELATED"/>
    <property type="match status" value="1"/>
</dbReference>
<dbReference type="RefSeq" id="XP_016752822.1">
    <property type="nucleotide sequence ID" value="XM_016897333.1"/>
</dbReference>
<gene>
    <name evidence="2" type="primary">LOC107961096</name>
</gene>
<accession>A0A1U8PNU0</accession>
<dbReference type="GeneID" id="107961096"/>
<sequence length="281" mass="32349">MSNYVKFMKDILLKKYRLEEFETFDLTEWCIAMLMNKLPPKLKDLGSFNIPYSIENYYVGKALCDLGASINLMPMYILKKLGLGNARPTTVTLQLVDQSYAHPKEFEANQNVSIILGRPFLATSRTLIDVQKGELTIRVNDQQVTFNVFDALKCADKNEECHPIGLIEEVVVEEFTKLCHNNFDSNEDSLERIDEVSLEELGEFMEAKQIVERSRKKFDSLDLSNHSFKPSKPSTEKPSTLELKPLLQHLKYEYLRDNSILSFVIPLELTSEQEVKLLEVL</sequence>
<protein>
    <submittedName>
        <fullName evidence="2">Uncharacterized protein</fullName>
    </submittedName>
</protein>
<dbReference type="AlphaFoldDB" id="A0A1U8PNU0"/>
<evidence type="ECO:0000313" key="1">
    <source>
        <dbReference type="Proteomes" id="UP000818029"/>
    </source>
</evidence>
<dbReference type="Proteomes" id="UP000818029">
    <property type="component" value="Chromosome A05"/>
</dbReference>